<dbReference type="InterPro" id="IPR001466">
    <property type="entry name" value="Beta-lactam-related"/>
</dbReference>
<dbReference type="PANTHER" id="PTHR43283">
    <property type="entry name" value="BETA-LACTAMASE-RELATED"/>
    <property type="match status" value="1"/>
</dbReference>
<dbReference type="Gene3D" id="3.40.710.10">
    <property type="entry name" value="DD-peptidase/beta-lactamase superfamily"/>
    <property type="match status" value="1"/>
</dbReference>
<evidence type="ECO:0000259" key="2">
    <source>
        <dbReference type="Pfam" id="PF00144"/>
    </source>
</evidence>
<feature type="domain" description="Beta-lactamase-related" evidence="2">
    <location>
        <begin position="11"/>
        <end position="369"/>
    </location>
</feature>
<dbReference type="EMBL" id="DSTK01000033">
    <property type="protein sequence ID" value="HFK97736.1"/>
    <property type="molecule type" value="Genomic_DNA"/>
</dbReference>
<dbReference type="GO" id="GO:0016787">
    <property type="term" value="F:hydrolase activity"/>
    <property type="evidence" value="ECO:0007669"/>
    <property type="project" value="UniProtKB-KW"/>
</dbReference>
<dbReference type="InterPro" id="IPR012338">
    <property type="entry name" value="Beta-lactam/transpept-like"/>
</dbReference>
<dbReference type="PANTHER" id="PTHR43283:SF11">
    <property type="entry name" value="BETA-LACTAMASE-RELATED DOMAIN-CONTAINING PROTEIN"/>
    <property type="match status" value="1"/>
</dbReference>
<dbReference type="Pfam" id="PF00144">
    <property type="entry name" value="Beta-lactamase"/>
    <property type="match status" value="1"/>
</dbReference>
<name>A0A832A4C7_9BACT</name>
<evidence type="ECO:0000256" key="1">
    <source>
        <dbReference type="ARBA" id="ARBA00022801"/>
    </source>
</evidence>
<keyword evidence="1 3" id="KW-0378">Hydrolase</keyword>
<sequence>MTSLERVVSPLFQSALADGVFSGACLLVAVGPRAVFSGFWGAASFEPDAERVGPSSLFDLASLTKPMATATLFMIFVSEGHIQVHDPLSRFFPRRLLPQSKRSITVEHLLSHRSGLPPYRPYFRELIHVPPKERKDVVMGWILQEPLMHKPGFARLYSDLGYLLLGWILEEVSGTALDGLFAERIRPAGKPWFLGYRRMKAQRETDAPIFAAPQVQRSQRACVATERCPWRGRLLRGEVHDENAWCLNGVAGHAGLFGSVDDVWQWAQSLLRLYGGERSELLATVTPETARFFMEGREFSGNPLDGGGCLGFDRPSAQGSSAGRFFSSNTVGHLGFTGTSFWMDVDRAVTVILLTNRVHPHRDDERIRMFRPLVHDKVMELVLSEYGSFCGPTHGGSR</sequence>
<gene>
    <name evidence="3" type="ORF">ENS06_10515</name>
</gene>
<dbReference type="SUPFAM" id="SSF56601">
    <property type="entry name" value="beta-lactamase/transpeptidase-like"/>
    <property type="match status" value="1"/>
</dbReference>
<proteinExistence type="predicted"/>
<organism evidence="3">
    <name type="scientific">Desulfacinum infernum</name>
    <dbReference type="NCBI Taxonomy" id="35837"/>
    <lineage>
        <taxon>Bacteria</taxon>
        <taxon>Pseudomonadati</taxon>
        <taxon>Thermodesulfobacteriota</taxon>
        <taxon>Syntrophobacteria</taxon>
        <taxon>Syntrophobacterales</taxon>
        <taxon>Syntrophobacteraceae</taxon>
        <taxon>Desulfacinum</taxon>
    </lineage>
</organism>
<evidence type="ECO:0000313" key="3">
    <source>
        <dbReference type="EMBL" id="HFK97736.1"/>
    </source>
</evidence>
<accession>A0A832A4C7</accession>
<dbReference type="AlphaFoldDB" id="A0A832A4C7"/>
<comment type="caution">
    <text evidence="3">The sequence shown here is derived from an EMBL/GenBank/DDBJ whole genome shotgun (WGS) entry which is preliminary data.</text>
</comment>
<reference evidence="3" key="1">
    <citation type="journal article" date="2020" name="mSystems">
        <title>Genome- and Community-Level Interaction Insights into Carbon Utilization and Element Cycling Functions of Hydrothermarchaeota in Hydrothermal Sediment.</title>
        <authorList>
            <person name="Zhou Z."/>
            <person name="Liu Y."/>
            <person name="Xu W."/>
            <person name="Pan J."/>
            <person name="Luo Z.H."/>
            <person name="Li M."/>
        </authorList>
    </citation>
    <scope>NUCLEOTIDE SEQUENCE [LARGE SCALE GENOMIC DNA]</scope>
    <source>
        <strain evidence="3">SpSt-456</strain>
    </source>
</reference>
<dbReference type="InterPro" id="IPR050789">
    <property type="entry name" value="Diverse_Enzym_Activities"/>
</dbReference>
<protein>
    <submittedName>
        <fullName evidence="3">Class A beta-lactamase-related serine hydrolase</fullName>
    </submittedName>
</protein>